<dbReference type="EMBL" id="KV454297">
    <property type="protein sequence ID" value="ODQ71675.1"/>
    <property type="molecule type" value="Genomic_DNA"/>
</dbReference>
<evidence type="ECO:0000256" key="2">
    <source>
        <dbReference type="ARBA" id="ARBA00006842"/>
    </source>
</evidence>
<keyword evidence="9 12" id="KW-0496">Mitochondrion</keyword>
<keyword evidence="5" id="KW-0138">CF(0)</keyword>
<evidence type="ECO:0000256" key="7">
    <source>
        <dbReference type="ARBA" id="ARBA00022792"/>
    </source>
</evidence>
<comment type="similarity">
    <text evidence="2 12">Belongs to the ATPase d subunit family.</text>
</comment>
<sequence length="175" mass="19385">MSAVARSAALKLDWAKVSSSLGLKGATVASLQSFRKRNEDARRKVVEFQAQPTTVDFAHYRSLLKNTAVVDEIESAFKSFKPVTYDVSEQIKAIEMFEAKAIENAKATEAKVEVELADLIKTLDNIESARPFEDLTVPEVIAAKPELETKVKEMVTKGRWDVPGYSEKFGSLAVM</sequence>
<dbReference type="InterPro" id="IPR036228">
    <property type="entry name" value="ATP_synth_F0_dsu_sf_mt"/>
</dbReference>
<dbReference type="STRING" id="675824.A0A1E3Q1V0"/>
<evidence type="ECO:0000313" key="14">
    <source>
        <dbReference type="Proteomes" id="UP000094385"/>
    </source>
</evidence>
<keyword evidence="4 12" id="KW-0813">Transport</keyword>
<organism evidence="13 14">
    <name type="scientific">Lipomyces starkeyi NRRL Y-11557</name>
    <dbReference type="NCBI Taxonomy" id="675824"/>
    <lineage>
        <taxon>Eukaryota</taxon>
        <taxon>Fungi</taxon>
        <taxon>Dikarya</taxon>
        <taxon>Ascomycota</taxon>
        <taxon>Saccharomycotina</taxon>
        <taxon>Lipomycetes</taxon>
        <taxon>Lipomycetales</taxon>
        <taxon>Lipomycetaceae</taxon>
        <taxon>Lipomyces</taxon>
    </lineage>
</organism>
<evidence type="ECO:0000256" key="12">
    <source>
        <dbReference type="PIRNR" id="PIRNR005514"/>
    </source>
</evidence>
<keyword evidence="8 12" id="KW-0406">Ion transport</keyword>
<dbReference type="Gene3D" id="6.10.280.70">
    <property type="match status" value="1"/>
</dbReference>
<dbReference type="OrthoDB" id="35799at2759"/>
<evidence type="ECO:0000256" key="11">
    <source>
        <dbReference type="ARBA" id="ARBA00023310"/>
    </source>
</evidence>
<gene>
    <name evidence="13" type="ORF">LIPSTDRAFT_4904</name>
</gene>
<comment type="subcellular location">
    <subcellularLocation>
        <location evidence="1 12">Mitochondrion inner membrane</location>
    </subcellularLocation>
</comment>
<accession>A0A1E3Q1V0</accession>
<dbReference type="AlphaFoldDB" id="A0A1E3Q1V0"/>
<keyword evidence="7 12" id="KW-0999">Mitochondrion inner membrane</keyword>
<protein>
    <recommendedName>
        <fullName evidence="3 12">ATP synthase subunit d, mitochondrial</fullName>
    </recommendedName>
</protein>
<dbReference type="InterPro" id="IPR008689">
    <property type="entry name" value="ATP_synth_F0_dsu_mt"/>
</dbReference>
<dbReference type="Proteomes" id="UP000094385">
    <property type="component" value="Unassembled WGS sequence"/>
</dbReference>
<dbReference type="GO" id="GO:0005743">
    <property type="term" value="C:mitochondrial inner membrane"/>
    <property type="evidence" value="ECO:0007669"/>
    <property type="project" value="UniProtKB-SubCell"/>
</dbReference>
<dbReference type="Pfam" id="PF05873">
    <property type="entry name" value="Mt_ATP-synt_D"/>
    <property type="match status" value="1"/>
</dbReference>
<proteinExistence type="inferred from homology"/>
<keyword evidence="14" id="KW-1185">Reference proteome</keyword>
<dbReference type="PIRSF" id="PIRSF005514">
    <property type="entry name" value="ATPase_F0_D_mt"/>
    <property type="match status" value="1"/>
</dbReference>
<keyword evidence="6 12" id="KW-0375">Hydrogen ion transport</keyword>
<evidence type="ECO:0000256" key="4">
    <source>
        <dbReference type="ARBA" id="ARBA00022448"/>
    </source>
</evidence>
<evidence type="ECO:0000256" key="9">
    <source>
        <dbReference type="ARBA" id="ARBA00023128"/>
    </source>
</evidence>
<dbReference type="PANTHER" id="PTHR12700">
    <property type="entry name" value="ATP SYNTHASE SUBUNIT D, MITOCHONDRIAL"/>
    <property type="match status" value="1"/>
</dbReference>
<dbReference type="SUPFAM" id="SSF161065">
    <property type="entry name" value="ATP synthase D chain-like"/>
    <property type="match status" value="1"/>
</dbReference>
<dbReference type="GO" id="GO:0045259">
    <property type="term" value="C:proton-transporting ATP synthase complex"/>
    <property type="evidence" value="ECO:0007669"/>
    <property type="project" value="UniProtKB-KW"/>
</dbReference>
<comment type="function">
    <text evidence="12">Mitochondrial membrane ATP synthase (F(1)F(0) ATP synthase or Complex V) produces ATP from ADP in the presence of a proton gradient across the membrane which is generated by electron transport complexes of the respiratory chain. F-type ATPases consist of two structural domains, F(1) - containing the extramembraneous catalytic core, and F(0) - containing the membrane proton channel, linked together by a central stalk and a peripheral stalk. During catalysis, ATP synthesis in the catalytic domain of F(1) is coupled via a rotary mechanism of the central stalk subunits to proton translocation.</text>
</comment>
<evidence type="ECO:0000313" key="13">
    <source>
        <dbReference type="EMBL" id="ODQ71675.1"/>
    </source>
</evidence>
<keyword evidence="10 12" id="KW-0472">Membrane</keyword>
<evidence type="ECO:0000256" key="10">
    <source>
        <dbReference type="ARBA" id="ARBA00023136"/>
    </source>
</evidence>
<keyword evidence="11" id="KW-0066">ATP synthesis</keyword>
<name>A0A1E3Q1V0_LIPST</name>
<evidence type="ECO:0000256" key="3">
    <source>
        <dbReference type="ARBA" id="ARBA00021688"/>
    </source>
</evidence>
<reference evidence="13 14" key="1">
    <citation type="journal article" date="2016" name="Proc. Natl. Acad. Sci. U.S.A.">
        <title>Comparative genomics of biotechnologically important yeasts.</title>
        <authorList>
            <person name="Riley R."/>
            <person name="Haridas S."/>
            <person name="Wolfe K.H."/>
            <person name="Lopes M.R."/>
            <person name="Hittinger C.T."/>
            <person name="Goeker M."/>
            <person name="Salamov A.A."/>
            <person name="Wisecaver J.H."/>
            <person name="Long T.M."/>
            <person name="Calvey C.H."/>
            <person name="Aerts A.L."/>
            <person name="Barry K.W."/>
            <person name="Choi C."/>
            <person name="Clum A."/>
            <person name="Coughlan A.Y."/>
            <person name="Deshpande S."/>
            <person name="Douglass A.P."/>
            <person name="Hanson S.J."/>
            <person name="Klenk H.-P."/>
            <person name="LaButti K.M."/>
            <person name="Lapidus A."/>
            <person name="Lindquist E.A."/>
            <person name="Lipzen A.M."/>
            <person name="Meier-Kolthoff J.P."/>
            <person name="Ohm R.A."/>
            <person name="Otillar R.P."/>
            <person name="Pangilinan J.L."/>
            <person name="Peng Y."/>
            <person name="Rokas A."/>
            <person name="Rosa C.A."/>
            <person name="Scheuner C."/>
            <person name="Sibirny A.A."/>
            <person name="Slot J.C."/>
            <person name="Stielow J.B."/>
            <person name="Sun H."/>
            <person name="Kurtzman C.P."/>
            <person name="Blackwell M."/>
            <person name="Grigoriev I.V."/>
            <person name="Jeffries T.W."/>
        </authorList>
    </citation>
    <scope>NUCLEOTIDE SEQUENCE [LARGE SCALE GENOMIC DNA]</scope>
    <source>
        <strain evidence="13 14">NRRL Y-11557</strain>
    </source>
</reference>
<evidence type="ECO:0000256" key="6">
    <source>
        <dbReference type="ARBA" id="ARBA00022781"/>
    </source>
</evidence>
<evidence type="ECO:0000256" key="5">
    <source>
        <dbReference type="ARBA" id="ARBA00022547"/>
    </source>
</evidence>
<evidence type="ECO:0000256" key="8">
    <source>
        <dbReference type="ARBA" id="ARBA00023065"/>
    </source>
</evidence>
<evidence type="ECO:0000256" key="1">
    <source>
        <dbReference type="ARBA" id="ARBA00004273"/>
    </source>
</evidence>
<dbReference type="GO" id="GO:0046933">
    <property type="term" value="F:proton-transporting ATP synthase activity, rotational mechanism"/>
    <property type="evidence" value="ECO:0007669"/>
    <property type="project" value="EnsemblFungi"/>
</dbReference>